<dbReference type="FunFam" id="1.10.1410.10:FF:000003">
    <property type="entry name" value="non-canonical poly(A) RNA polymerase PAPD7"/>
    <property type="match status" value="1"/>
</dbReference>
<dbReference type="PANTHER" id="PTHR23092">
    <property type="entry name" value="POLY(A) RNA POLYMERASE"/>
    <property type="match status" value="1"/>
</dbReference>
<dbReference type="InterPro" id="IPR002058">
    <property type="entry name" value="PAP_assoc"/>
</dbReference>
<feature type="compositionally biased region" description="Low complexity" evidence="7">
    <location>
        <begin position="65"/>
        <end position="76"/>
    </location>
</feature>
<feature type="domain" description="PAP-associated" evidence="8">
    <location>
        <begin position="435"/>
        <end position="494"/>
    </location>
</feature>
<feature type="compositionally biased region" description="Low complexity" evidence="7">
    <location>
        <begin position="805"/>
        <end position="823"/>
    </location>
</feature>
<feature type="compositionally biased region" description="Polar residues" evidence="7">
    <location>
        <begin position="185"/>
        <end position="197"/>
    </location>
</feature>
<feature type="compositionally biased region" description="Low complexity" evidence="7">
    <location>
        <begin position="86"/>
        <end position="99"/>
    </location>
</feature>
<evidence type="ECO:0000313" key="11">
    <source>
        <dbReference type="Proteomes" id="UP000075880"/>
    </source>
</evidence>
<feature type="compositionally biased region" description="Low complexity" evidence="7">
    <location>
        <begin position="720"/>
        <end position="735"/>
    </location>
</feature>
<feature type="region of interest" description="Disordered" evidence="7">
    <location>
        <begin position="42"/>
        <end position="199"/>
    </location>
</feature>
<feature type="region of interest" description="Disordered" evidence="7">
    <location>
        <begin position="800"/>
        <end position="838"/>
    </location>
</feature>
<evidence type="ECO:0000256" key="4">
    <source>
        <dbReference type="ARBA" id="ARBA00022679"/>
    </source>
</evidence>
<keyword evidence="5" id="KW-0479">Metal-binding</keyword>
<evidence type="ECO:0000259" key="8">
    <source>
        <dbReference type="Pfam" id="PF03828"/>
    </source>
</evidence>
<dbReference type="GO" id="GO:1990817">
    <property type="term" value="F:poly(A) RNA polymerase activity"/>
    <property type="evidence" value="ECO:0007669"/>
    <property type="project" value="UniProtKB-EC"/>
</dbReference>
<feature type="compositionally biased region" description="Gly residues" evidence="7">
    <location>
        <begin position="160"/>
        <end position="178"/>
    </location>
</feature>
<feature type="region of interest" description="Disordered" evidence="7">
    <location>
        <begin position="956"/>
        <end position="1002"/>
    </location>
</feature>
<dbReference type="GO" id="GO:0005730">
    <property type="term" value="C:nucleolus"/>
    <property type="evidence" value="ECO:0007669"/>
    <property type="project" value="TreeGrafter"/>
</dbReference>
<reference evidence="10" key="1">
    <citation type="submission" date="2024-04" db="UniProtKB">
        <authorList>
            <consortium name="EnsemblMetazoa"/>
        </authorList>
    </citation>
    <scope>IDENTIFICATION</scope>
    <source>
        <strain evidence="10">EBRO</strain>
    </source>
</reference>
<dbReference type="Gene3D" id="1.10.1410.10">
    <property type="match status" value="1"/>
</dbReference>
<dbReference type="AlphaFoldDB" id="A0AAG5CPK5"/>
<evidence type="ECO:0000313" key="10">
    <source>
        <dbReference type="EnsemblMetazoa" id="ENSAATROPP000762"/>
    </source>
</evidence>
<dbReference type="SUPFAM" id="SSF81301">
    <property type="entry name" value="Nucleotidyltransferase"/>
    <property type="match status" value="1"/>
</dbReference>
<name>A0AAG5CPK5_ANOAO</name>
<dbReference type="EnsemblMetazoa" id="ENSAATROPT000800">
    <property type="protein sequence ID" value="ENSAATROPP000762"/>
    <property type="gene ID" value="ENSAATROPG000649"/>
</dbReference>
<evidence type="ECO:0000259" key="9">
    <source>
        <dbReference type="Pfam" id="PF22600"/>
    </source>
</evidence>
<feature type="compositionally biased region" description="Acidic residues" evidence="7">
    <location>
        <begin position="632"/>
        <end position="641"/>
    </location>
</feature>
<dbReference type="Pfam" id="PF22600">
    <property type="entry name" value="MTPAP-like_central"/>
    <property type="match status" value="1"/>
</dbReference>
<feature type="compositionally biased region" description="Gly residues" evidence="7">
    <location>
        <begin position="111"/>
        <end position="123"/>
    </location>
</feature>
<dbReference type="GO" id="GO:0031123">
    <property type="term" value="P:RNA 3'-end processing"/>
    <property type="evidence" value="ECO:0007669"/>
    <property type="project" value="TreeGrafter"/>
</dbReference>
<dbReference type="GO" id="GO:0046872">
    <property type="term" value="F:metal ion binding"/>
    <property type="evidence" value="ECO:0007669"/>
    <property type="project" value="UniProtKB-KW"/>
</dbReference>
<evidence type="ECO:0000256" key="2">
    <source>
        <dbReference type="ARBA" id="ARBA00008593"/>
    </source>
</evidence>
<feature type="compositionally biased region" description="Low complexity" evidence="7">
    <location>
        <begin position="124"/>
        <end position="159"/>
    </location>
</feature>
<dbReference type="Pfam" id="PF03828">
    <property type="entry name" value="PAP_assoc"/>
    <property type="match status" value="1"/>
</dbReference>
<evidence type="ECO:0000256" key="5">
    <source>
        <dbReference type="ARBA" id="ARBA00022723"/>
    </source>
</evidence>
<evidence type="ECO:0000256" key="1">
    <source>
        <dbReference type="ARBA" id="ARBA00001936"/>
    </source>
</evidence>
<comment type="cofactor">
    <cofactor evidence="1">
        <name>Mn(2+)</name>
        <dbReference type="ChEBI" id="CHEBI:29035"/>
    </cofactor>
</comment>
<organism evidence="10 11">
    <name type="scientific">Anopheles atroparvus</name>
    <name type="common">European mosquito</name>
    <dbReference type="NCBI Taxonomy" id="41427"/>
    <lineage>
        <taxon>Eukaryota</taxon>
        <taxon>Metazoa</taxon>
        <taxon>Ecdysozoa</taxon>
        <taxon>Arthropoda</taxon>
        <taxon>Hexapoda</taxon>
        <taxon>Insecta</taxon>
        <taxon>Pterygota</taxon>
        <taxon>Neoptera</taxon>
        <taxon>Endopterygota</taxon>
        <taxon>Diptera</taxon>
        <taxon>Nematocera</taxon>
        <taxon>Culicoidea</taxon>
        <taxon>Culicidae</taxon>
        <taxon>Anophelinae</taxon>
        <taxon>Anopheles</taxon>
    </lineage>
</organism>
<dbReference type="InterPro" id="IPR043519">
    <property type="entry name" value="NT_sf"/>
</dbReference>
<dbReference type="PANTHER" id="PTHR23092:SF15">
    <property type="entry name" value="INACTIVE NON-CANONICAL POLY(A) RNA POLYMERASE PROTEIN TRF4-2-RELATED"/>
    <property type="match status" value="1"/>
</dbReference>
<feature type="region of interest" description="Disordered" evidence="7">
    <location>
        <begin position="714"/>
        <end position="739"/>
    </location>
</feature>
<keyword evidence="11" id="KW-1185">Reference proteome</keyword>
<comment type="similarity">
    <text evidence="2">Belongs to the DNA polymerase type-B-like family.</text>
</comment>
<keyword evidence="6" id="KW-0460">Magnesium</keyword>
<evidence type="ECO:0000256" key="6">
    <source>
        <dbReference type="ARBA" id="ARBA00022842"/>
    </source>
</evidence>
<keyword evidence="4" id="KW-0808">Transferase</keyword>
<dbReference type="GO" id="GO:0043634">
    <property type="term" value="P:polyadenylation-dependent ncRNA catabolic process"/>
    <property type="evidence" value="ECO:0007669"/>
    <property type="project" value="TreeGrafter"/>
</dbReference>
<evidence type="ECO:0000256" key="7">
    <source>
        <dbReference type="SAM" id="MobiDB-lite"/>
    </source>
</evidence>
<feature type="domain" description="Poly(A) RNA polymerase mitochondrial-like central palm" evidence="9">
    <location>
        <begin position="249"/>
        <end position="380"/>
    </location>
</feature>
<dbReference type="FunFam" id="3.30.460.10:FF:000006">
    <property type="entry name" value="non-canonical poly(A) RNA polymerase PAPD5"/>
    <property type="match status" value="1"/>
</dbReference>
<feature type="compositionally biased region" description="Polar residues" evidence="7">
    <location>
        <begin position="824"/>
        <end position="838"/>
    </location>
</feature>
<dbReference type="GO" id="GO:0031499">
    <property type="term" value="C:TRAMP complex"/>
    <property type="evidence" value="ECO:0007669"/>
    <property type="project" value="TreeGrafter"/>
</dbReference>
<dbReference type="CDD" id="cd05402">
    <property type="entry name" value="NT_PAP_TUTase"/>
    <property type="match status" value="1"/>
</dbReference>
<dbReference type="SUPFAM" id="SSF81631">
    <property type="entry name" value="PAP/OAS1 substrate-binding domain"/>
    <property type="match status" value="1"/>
</dbReference>
<feature type="region of interest" description="Disordered" evidence="7">
    <location>
        <begin position="753"/>
        <end position="787"/>
    </location>
</feature>
<dbReference type="Gene3D" id="3.30.460.10">
    <property type="entry name" value="Beta Polymerase, domain 2"/>
    <property type="match status" value="1"/>
</dbReference>
<dbReference type="InterPro" id="IPR054708">
    <property type="entry name" value="MTPAP-like_central"/>
</dbReference>
<dbReference type="GO" id="GO:0003729">
    <property type="term" value="F:mRNA binding"/>
    <property type="evidence" value="ECO:0007669"/>
    <property type="project" value="TreeGrafter"/>
</dbReference>
<feature type="region of interest" description="Disordered" evidence="7">
    <location>
        <begin position="590"/>
        <end position="609"/>
    </location>
</feature>
<dbReference type="Proteomes" id="UP000075880">
    <property type="component" value="Unassembled WGS sequence"/>
</dbReference>
<feature type="compositionally biased region" description="Polar residues" evidence="7">
    <location>
        <begin position="653"/>
        <end position="663"/>
    </location>
</feature>
<sequence length="1029" mass="109505">MDPAVAWYQEEQEGPSMAVWLRIWETNTELYSLNANYGPGSNNGGGPESLKGSRGSAVGGGEQINNNNSSSLQQPSPGGGEGNGKGSSSNTSTGTGAPNAGSATLPSTGGNAPGTTGGGGGNGINLSTTVGANSGSNSGNVSSSNNTNNSSVPSSISATNGGGGEMMTGGNGGSGGQNAPGKVGSGTTALVSSSEKNYNPVRKKLGSMMTDNKASTFNMNKQQHRLIGVHGGCPWRPSGFKYGRGIVGLHEEIEQFYAHMIPTPTEHSLRVMVVNRIEQIVLNLWPSARVEMFGSFRTGLYLPTSDIDLVVIGQWEKLPLRTLEMELINQGIAETNSVRVLDKASVPIVKLTDRQTQVKVDISFNMESGVQSAKLIKGYKRDYPVLEKLVLVLKQFLLQRDLNEVFTGGISSYSLILMCISFLQQHHRKPNGFSNLGVLLIEFFELYGRKFNYMKIGISVKTGRYIPKEELQREMIDGHRPSLLCIEDPLTPGNDIGRSSYGALHVKQAFEYAYIVLMQAVLPIDKNLNDCNRQSILGRIIRVTDEVIEYRKWIRDTFEGRLIRQPASGLQLSTTVLVSDQHYLPLLQQQQQQNSRHLPQQQQQQVLHHQQQHVQYARVYYTRRPSTSSVELSEESMDSDGGDYNNCRAVRDTSPSSALNQSPPGELYEVQGTGGGSTPNVAGPTIMMLPAHLASSATHSHDMLIEENNMLNMAHHQQHQQHPQHQQQQPPQQQQLSDPNTLVDSQVINYNNMNNRRTVPSPNQQPQPSPHQQQPAAGGKGPYNRGSAERLLTKSASGNSMMVVNGGASNNNNNHGNSGTNKSTAGATHLQSQQLSQTVHGLVRHNSGGKHRHRSVMNVVNSCATYQPTADCGGGSGGGGSVLSSVNNNSIHSHKNSNTSSVNNNLVAGIVLQDENSLHYDPTTGGSKLLPAGAGGNVIMLPGASAGGAIPSSGKLYVHSSSSGSSSNGSSKKSSHGGSNSSKRKKTISPGGKSRLSGGGIGSTGSTGISFGLVVGNATATAAAGLDGR</sequence>
<feature type="region of interest" description="Disordered" evidence="7">
    <location>
        <begin position="625"/>
        <end position="683"/>
    </location>
</feature>
<dbReference type="InterPro" id="IPR045862">
    <property type="entry name" value="Trf4-like"/>
</dbReference>
<accession>A0AAG5CPK5</accession>
<protein>
    <recommendedName>
        <fullName evidence="3">polynucleotide adenylyltransferase</fullName>
        <ecNumber evidence="3">2.7.7.19</ecNumber>
    </recommendedName>
</protein>
<evidence type="ECO:0000256" key="3">
    <source>
        <dbReference type="ARBA" id="ARBA00012388"/>
    </source>
</evidence>
<dbReference type="EC" id="2.7.7.19" evidence="3"/>
<proteinExistence type="inferred from homology"/>
<feature type="compositionally biased region" description="Low complexity" evidence="7">
    <location>
        <begin position="956"/>
        <end position="981"/>
    </location>
</feature>